<evidence type="ECO:0000313" key="2">
    <source>
        <dbReference type="Proteomes" id="UP000825381"/>
    </source>
</evidence>
<organism evidence="1 2">
    <name type="scientific">Flavobacterium litorale</name>
    <dbReference type="NCBI Taxonomy" id="2856519"/>
    <lineage>
        <taxon>Bacteria</taxon>
        <taxon>Pseudomonadati</taxon>
        <taxon>Bacteroidota</taxon>
        <taxon>Flavobacteriia</taxon>
        <taxon>Flavobacteriales</taxon>
        <taxon>Flavobacteriaceae</taxon>
        <taxon>Flavobacterium</taxon>
    </lineage>
</organism>
<protein>
    <recommendedName>
        <fullName evidence="3">Apea-like HEPN domain-containing protein</fullName>
    </recommendedName>
</protein>
<dbReference type="EMBL" id="CP080429">
    <property type="protein sequence ID" value="QYJ67836.1"/>
    <property type="molecule type" value="Genomic_DNA"/>
</dbReference>
<evidence type="ECO:0000313" key="1">
    <source>
        <dbReference type="EMBL" id="QYJ67836.1"/>
    </source>
</evidence>
<evidence type="ECO:0008006" key="3">
    <source>
        <dbReference type="Google" id="ProtNLM"/>
    </source>
</evidence>
<reference evidence="1 2" key="1">
    <citation type="submission" date="2021-07" db="EMBL/GenBank/DDBJ databases">
        <title>Flavobacterium WSW3-B6 sp.nov, isolated from seaweed.</title>
        <authorList>
            <person name="Muhammad N."/>
            <person name="Ho H."/>
            <person name="Lee Y.-J."/>
            <person name="Nguyen T."/>
            <person name="Ho J."/>
            <person name="Kim S.-G."/>
        </authorList>
    </citation>
    <scope>NUCLEOTIDE SEQUENCE [LARGE SCALE GENOMIC DNA]</scope>
    <source>
        <strain evidence="1 2">WSW3-B6</strain>
    </source>
</reference>
<dbReference type="Proteomes" id="UP000825381">
    <property type="component" value="Chromosome"/>
</dbReference>
<accession>A0ABX8V9Y6</accession>
<dbReference type="RefSeq" id="WP_220640181.1">
    <property type="nucleotide sequence ID" value="NZ_CP080429.1"/>
</dbReference>
<proteinExistence type="predicted"/>
<keyword evidence="2" id="KW-1185">Reference proteome</keyword>
<name>A0ABX8V9Y6_9FLAO</name>
<gene>
    <name evidence="1" type="ORF">K1I41_09820</name>
</gene>
<sequence>MKYFTHPKGIFEIQIPLDWYYKNEIAGYENKSPFSFELFEETQGCFQISCYNSNEKKINPDLPKHNYNSSELKFIKNILPDPEFSIFLWTVVVEDYIFMAKYICQPNDINKHIIKKELIKVKKSLSTLVCLSPDRRDHAIGFDRYEKFNASLAASFDLKNKAIENLSFIELIILNSNHIDAYLRLCIVLRLQIINKTDLFEIKYLYQQVNDKPIMEKKIYDEAKKMNIILEYQHKKLYQLYNLRNKVVHRYVITDIKTFELLEIAYKYEQLCEDIRIILSKIETEQYENKIGYHALKNPHREKKQDFVDQLFSMVNDKHFYTKFNRDI</sequence>